<accession>A0A1B6MC54</accession>
<evidence type="ECO:0000259" key="1">
    <source>
        <dbReference type="Pfam" id="PF26215"/>
    </source>
</evidence>
<protein>
    <recommendedName>
        <fullName evidence="1">Helix-turn-helix domain-containing protein</fullName>
    </recommendedName>
</protein>
<feature type="non-terminal residue" evidence="2">
    <location>
        <position position="375"/>
    </location>
</feature>
<dbReference type="InterPro" id="IPR058912">
    <property type="entry name" value="HTH_animal"/>
</dbReference>
<proteinExistence type="predicted"/>
<dbReference type="PANTHER" id="PTHR21301:SF10">
    <property type="entry name" value="REVERSE TRANSCRIPTASE DOMAIN-CONTAINING PROTEIN"/>
    <property type="match status" value="1"/>
</dbReference>
<organism evidence="2">
    <name type="scientific">Graphocephala atropunctata</name>
    <dbReference type="NCBI Taxonomy" id="36148"/>
    <lineage>
        <taxon>Eukaryota</taxon>
        <taxon>Metazoa</taxon>
        <taxon>Ecdysozoa</taxon>
        <taxon>Arthropoda</taxon>
        <taxon>Hexapoda</taxon>
        <taxon>Insecta</taxon>
        <taxon>Pterygota</taxon>
        <taxon>Neoptera</taxon>
        <taxon>Paraneoptera</taxon>
        <taxon>Hemiptera</taxon>
        <taxon>Auchenorrhyncha</taxon>
        <taxon>Membracoidea</taxon>
        <taxon>Cicadellidae</taxon>
        <taxon>Cicadellinae</taxon>
        <taxon>Cicadellini</taxon>
        <taxon>Graphocephala</taxon>
    </lineage>
</organism>
<sequence>RPKNTKPSSNFILSLVNMVLTMNNFRFKNQNYLQLKGTAMGTRMAPSYANLFMGMLEQDFLSNQNLTPLVWYRFIDDIFVIWEHGLEKLKLFLVNLNKYSMLKFTWNISTKFVTFLDVDIFVKDGWLKTKIHVKTTNPLQYLHYKSCHPIHIKKSIPKSLAIRAQRLCSERNDFISYIDKLNNAFVDRGYPTKLLDRQLKSTKTNNSSRNWTNEPKFITQYFPGLQKINNVIKTAQNILGASPLTQNFFKKPPRIIYKKPPNLKNILVRPKLPLDAQPKKTNQSKFKCGPCNRPRCKSCKIIEPSNQFFSSNTKRAYPIVGKMTCESNNVIYQLSCKHCPKDYIGQTTTPLHIRMNKNRSDTYQKCKTNPLSAHA</sequence>
<reference evidence="2" key="1">
    <citation type="submission" date="2015-11" db="EMBL/GenBank/DDBJ databases">
        <title>De novo transcriptome assembly of four potential Pierce s Disease insect vectors from Arizona vineyards.</title>
        <authorList>
            <person name="Tassone E.E."/>
        </authorList>
    </citation>
    <scope>NUCLEOTIDE SEQUENCE</scope>
</reference>
<feature type="domain" description="Helix-turn-helix" evidence="1">
    <location>
        <begin position="140"/>
        <end position="199"/>
    </location>
</feature>
<name>A0A1B6MC54_9HEMI</name>
<dbReference type="PANTHER" id="PTHR21301">
    <property type="entry name" value="REVERSE TRANSCRIPTASE"/>
    <property type="match status" value="1"/>
</dbReference>
<dbReference type="AlphaFoldDB" id="A0A1B6MC54"/>
<gene>
    <name evidence="2" type="ORF">g.35742</name>
</gene>
<feature type="non-terminal residue" evidence="2">
    <location>
        <position position="1"/>
    </location>
</feature>
<evidence type="ECO:0000313" key="2">
    <source>
        <dbReference type="EMBL" id="JAT33513.1"/>
    </source>
</evidence>
<dbReference type="EMBL" id="GEBQ01006464">
    <property type="protein sequence ID" value="JAT33513.1"/>
    <property type="molecule type" value="Transcribed_RNA"/>
</dbReference>
<dbReference type="Pfam" id="PF26215">
    <property type="entry name" value="HTH_animal"/>
    <property type="match status" value="1"/>
</dbReference>